<keyword evidence="2" id="KW-0472">Membrane</keyword>
<feature type="region of interest" description="Disordered" evidence="1">
    <location>
        <begin position="96"/>
        <end position="122"/>
    </location>
</feature>
<reference evidence="3 4" key="1">
    <citation type="submission" date="2018-07" db="EMBL/GenBank/DDBJ databases">
        <title>Section-level genome sequencing of Aspergillus section Nigri to investigate inter- and intra-species variation.</title>
        <authorList>
            <consortium name="DOE Joint Genome Institute"/>
            <person name="Vesth T.C."/>
            <person name="Nybo J.L."/>
            <person name="Theobald S."/>
            <person name="Frisvad J.C."/>
            <person name="Larsen T.O."/>
            <person name="Nielsen K.F."/>
            <person name="Hoof J.B."/>
            <person name="Brandl J."/>
            <person name="Salamov A."/>
            <person name="Riley R."/>
            <person name="Gladden J.M."/>
            <person name="Phatale P."/>
            <person name="Nielsen M.T."/>
            <person name="Lyhne E.K."/>
            <person name="Kogle M.E."/>
            <person name="Strasser K."/>
            <person name="McDonnell E."/>
            <person name="Barry K."/>
            <person name="Clum A."/>
            <person name="Chen C."/>
            <person name="Nolan M."/>
            <person name="Sandor L."/>
            <person name="Kuo A."/>
            <person name="Lipzen A."/>
            <person name="Hainaut M."/>
            <person name="Drula E."/>
            <person name="Tsang A."/>
            <person name="Magnuson J.K."/>
            <person name="Henrissat B."/>
            <person name="Wiebenga A."/>
            <person name="Simmons B.A."/>
            <person name="Makela M.R."/>
            <person name="De vries R.P."/>
            <person name="Grigoriev I.V."/>
            <person name="Mortensen U.H."/>
            <person name="Baker S.E."/>
            <person name="Andersen M.R."/>
        </authorList>
    </citation>
    <scope>NUCLEOTIDE SEQUENCE [LARGE SCALE GENOMIC DNA]</scope>
    <source>
        <strain evidence="3 4">ATCC 13157</strain>
    </source>
</reference>
<keyword evidence="2" id="KW-0812">Transmembrane</keyword>
<keyword evidence="4" id="KW-1185">Reference proteome</keyword>
<dbReference type="Proteomes" id="UP000254937">
    <property type="component" value="Unassembled WGS sequence"/>
</dbReference>
<evidence type="ECO:0000313" key="4">
    <source>
        <dbReference type="Proteomes" id="UP000254937"/>
    </source>
</evidence>
<dbReference type="EMBL" id="KZ851856">
    <property type="protein sequence ID" value="RDK41080.1"/>
    <property type="molecule type" value="Genomic_DNA"/>
</dbReference>
<evidence type="ECO:0000256" key="1">
    <source>
        <dbReference type="SAM" id="MobiDB-lite"/>
    </source>
</evidence>
<feature type="transmembrane region" description="Helical" evidence="2">
    <location>
        <begin position="62"/>
        <end position="85"/>
    </location>
</feature>
<keyword evidence="2" id="KW-1133">Transmembrane helix</keyword>
<dbReference type="AlphaFoldDB" id="A0A370PFW8"/>
<feature type="transmembrane region" description="Helical" evidence="2">
    <location>
        <begin position="30"/>
        <end position="50"/>
    </location>
</feature>
<gene>
    <name evidence="3" type="ORF">M752DRAFT_277136</name>
</gene>
<organism evidence="3 4">
    <name type="scientific">Aspergillus phoenicis ATCC 13157</name>
    <dbReference type="NCBI Taxonomy" id="1353007"/>
    <lineage>
        <taxon>Eukaryota</taxon>
        <taxon>Fungi</taxon>
        <taxon>Dikarya</taxon>
        <taxon>Ascomycota</taxon>
        <taxon>Pezizomycotina</taxon>
        <taxon>Eurotiomycetes</taxon>
        <taxon>Eurotiomycetidae</taxon>
        <taxon>Eurotiales</taxon>
        <taxon>Aspergillaceae</taxon>
        <taxon>Aspergillus</taxon>
    </lineage>
</organism>
<sequence>MLSVITSFKDLIASVFEVIFSTIRSAIDKLCWLLIAAFMSFIAGIPRMMLHMVKGISEAVGGLGGFVASNIVIVAILAGAAYGYLKHQRQGHPIKGRQEVELDDEWKGDSAREHKKDSSCQS</sequence>
<name>A0A370PFW8_ASPPH</name>
<evidence type="ECO:0000256" key="2">
    <source>
        <dbReference type="SAM" id="Phobius"/>
    </source>
</evidence>
<accession>A0A370PFW8</accession>
<protein>
    <submittedName>
        <fullName evidence="3">Uncharacterized protein</fullName>
    </submittedName>
</protein>
<proteinExistence type="predicted"/>
<evidence type="ECO:0000313" key="3">
    <source>
        <dbReference type="EMBL" id="RDK41080.1"/>
    </source>
</evidence>